<dbReference type="RefSeq" id="WP_143986139.1">
    <property type="nucleotide sequence ID" value="NZ_CP041692.1"/>
</dbReference>
<dbReference type="InterPro" id="IPR006311">
    <property type="entry name" value="TAT_signal"/>
</dbReference>
<gene>
    <name evidence="2" type="ORF">FOE78_09895</name>
</gene>
<proteinExistence type="predicted"/>
<feature type="chain" id="PRO_5022242045" description="Secreted protein" evidence="1">
    <location>
        <begin position="34"/>
        <end position="171"/>
    </location>
</feature>
<organism evidence="2 3">
    <name type="scientific">Microlunatus elymi</name>
    <dbReference type="NCBI Taxonomy" id="2596828"/>
    <lineage>
        <taxon>Bacteria</taxon>
        <taxon>Bacillati</taxon>
        <taxon>Actinomycetota</taxon>
        <taxon>Actinomycetes</taxon>
        <taxon>Propionibacteriales</taxon>
        <taxon>Propionibacteriaceae</taxon>
        <taxon>Microlunatus</taxon>
    </lineage>
</organism>
<evidence type="ECO:0000256" key="1">
    <source>
        <dbReference type="SAM" id="SignalP"/>
    </source>
</evidence>
<reference evidence="2 3" key="1">
    <citation type="submission" date="2019-07" db="EMBL/GenBank/DDBJ databases">
        <title>Microlunatus dokdonensis sp. nov. isolated from the rhizospheric soil of the wild plant Elymus tsukushiensis.</title>
        <authorList>
            <person name="Ghim S.-Y."/>
            <person name="Hwang Y.-J."/>
            <person name="Son J.-S."/>
            <person name="Shin J.-H."/>
        </authorList>
    </citation>
    <scope>NUCLEOTIDE SEQUENCE [LARGE SCALE GENOMIC DNA]</scope>
    <source>
        <strain evidence="2 3">KUDC0627</strain>
    </source>
</reference>
<dbReference type="SUPFAM" id="SSF82171">
    <property type="entry name" value="DPP6 N-terminal domain-like"/>
    <property type="match status" value="1"/>
</dbReference>
<protein>
    <recommendedName>
        <fullName evidence="4">Secreted protein</fullName>
    </recommendedName>
</protein>
<dbReference type="OrthoDB" id="4303498at2"/>
<dbReference type="AlphaFoldDB" id="A0A516PYD2"/>
<dbReference type="PROSITE" id="PS51318">
    <property type="entry name" value="TAT"/>
    <property type="match status" value="1"/>
</dbReference>
<evidence type="ECO:0008006" key="4">
    <source>
        <dbReference type="Google" id="ProtNLM"/>
    </source>
</evidence>
<evidence type="ECO:0000313" key="2">
    <source>
        <dbReference type="EMBL" id="QDP96173.1"/>
    </source>
</evidence>
<evidence type="ECO:0000313" key="3">
    <source>
        <dbReference type="Proteomes" id="UP000319263"/>
    </source>
</evidence>
<feature type="signal peptide" evidence="1">
    <location>
        <begin position="1"/>
        <end position="33"/>
    </location>
</feature>
<keyword evidence="1" id="KW-0732">Signal</keyword>
<keyword evidence="3" id="KW-1185">Reference proteome</keyword>
<dbReference type="EMBL" id="CP041692">
    <property type="protein sequence ID" value="QDP96173.1"/>
    <property type="molecule type" value="Genomic_DNA"/>
</dbReference>
<accession>A0A516PYD2</accession>
<dbReference type="KEGG" id="mik:FOE78_09895"/>
<dbReference type="Proteomes" id="UP000319263">
    <property type="component" value="Chromosome"/>
</dbReference>
<name>A0A516PYD2_9ACTN</name>
<sequence>MKNRTLGRRVAAAVTGAALVAGSVISMTAPAQAYNPDPSVKSIKVNTSGCGCRLNDPFDDTYFEKDAGGTGLKMELRKDGWYVGKVEFHPADEILYFYDTRNDGDGYYGILRWFNTDNNRWVTIYFAPPSTSKVVDQDHYNLDIPEGKKVYIELYDNSSRTDFIKSATAVA</sequence>